<protein>
    <submittedName>
        <fullName evidence="2">Uncharacterized protein</fullName>
    </submittedName>
</protein>
<dbReference type="Proteomes" id="UP000729402">
    <property type="component" value="Unassembled WGS sequence"/>
</dbReference>
<reference evidence="2" key="1">
    <citation type="journal article" date="2021" name="bioRxiv">
        <title>Whole Genome Assembly and Annotation of Northern Wild Rice, Zizania palustris L., Supports a Whole Genome Duplication in the Zizania Genus.</title>
        <authorList>
            <person name="Haas M."/>
            <person name="Kono T."/>
            <person name="Macchietto M."/>
            <person name="Millas R."/>
            <person name="McGilp L."/>
            <person name="Shao M."/>
            <person name="Duquette J."/>
            <person name="Hirsch C.N."/>
            <person name="Kimball J."/>
        </authorList>
    </citation>
    <scope>NUCLEOTIDE SEQUENCE</scope>
    <source>
        <tissue evidence="2">Fresh leaf tissue</tissue>
    </source>
</reference>
<comment type="caution">
    <text evidence="2">The sequence shown here is derived from an EMBL/GenBank/DDBJ whole genome shotgun (WGS) entry which is preliminary data.</text>
</comment>
<gene>
    <name evidence="2" type="ORF">GUJ93_ZPchr0002g24899</name>
</gene>
<evidence type="ECO:0000313" key="2">
    <source>
        <dbReference type="EMBL" id="KAG8059566.1"/>
    </source>
</evidence>
<accession>A0A8J5VGP5</accession>
<keyword evidence="1" id="KW-1133">Transmembrane helix</keyword>
<sequence length="133" mass="14624">MSMPSNSQPQYSLNINSNIEIHEIMLEFINVPLVTEIEADIEEDIQGDIEGELFFATSTAKKKREKKLCSIPAYAVVGLLLVLLPPMLLGLLVQPLPMLLGFLLVRPLPMYLGLLLEGRSSGVSEEPMAAMQG</sequence>
<evidence type="ECO:0000313" key="3">
    <source>
        <dbReference type="Proteomes" id="UP000729402"/>
    </source>
</evidence>
<name>A0A8J5VGP5_ZIZPA</name>
<keyword evidence="1" id="KW-0472">Membrane</keyword>
<dbReference type="AlphaFoldDB" id="A0A8J5VGP5"/>
<keyword evidence="3" id="KW-1185">Reference proteome</keyword>
<organism evidence="2 3">
    <name type="scientific">Zizania palustris</name>
    <name type="common">Northern wild rice</name>
    <dbReference type="NCBI Taxonomy" id="103762"/>
    <lineage>
        <taxon>Eukaryota</taxon>
        <taxon>Viridiplantae</taxon>
        <taxon>Streptophyta</taxon>
        <taxon>Embryophyta</taxon>
        <taxon>Tracheophyta</taxon>
        <taxon>Spermatophyta</taxon>
        <taxon>Magnoliopsida</taxon>
        <taxon>Liliopsida</taxon>
        <taxon>Poales</taxon>
        <taxon>Poaceae</taxon>
        <taxon>BOP clade</taxon>
        <taxon>Oryzoideae</taxon>
        <taxon>Oryzeae</taxon>
        <taxon>Zizaniinae</taxon>
        <taxon>Zizania</taxon>
    </lineage>
</organism>
<feature type="transmembrane region" description="Helical" evidence="1">
    <location>
        <begin position="71"/>
        <end position="92"/>
    </location>
</feature>
<evidence type="ECO:0000256" key="1">
    <source>
        <dbReference type="SAM" id="Phobius"/>
    </source>
</evidence>
<dbReference type="EMBL" id="JAAALK010000287">
    <property type="protein sequence ID" value="KAG8059566.1"/>
    <property type="molecule type" value="Genomic_DNA"/>
</dbReference>
<proteinExistence type="predicted"/>
<keyword evidence="1" id="KW-0812">Transmembrane</keyword>
<reference evidence="2" key="2">
    <citation type="submission" date="2021-02" db="EMBL/GenBank/DDBJ databases">
        <authorList>
            <person name="Kimball J.A."/>
            <person name="Haas M.W."/>
            <person name="Macchietto M."/>
            <person name="Kono T."/>
            <person name="Duquette J."/>
            <person name="Shao M."/>
        </authorList>
    </citation>
    <scope>NUCLEOTIDE SEQUENCE</scope>
    <source>
        <tissue evidence="2">Fresh leaf tissue</tissue>
    </source>
</reference>